<reference evidence="1 2" key="1">
    <citation type="journal article" date="2022" name="Nat. Ecol. Evol.">
        <title>A masculinizing supergene underlies an exaggerated male reproductive morph in a spider.</title>
        <authorList>
            <person name="Hendrickx F."/>
            <person name="De Corte Z."/>
            <person name="Sonet G."/>
            <person name="Van Belleghem S.M."/>
            <person name="Kostlbacher S."/>
            <person name="Vangestel C."/>
        </authorList>
    </citation>
    <scope>NUCLEOTIDE SEQUENCE [LARGE SCALE GENOMIC DNA]</scope>
    <source>
        <strain evidence="1">W744_W776</strain>
    </source>
</reference>
<evidence type="ECO:0008006" key="3">
    <source>
        <dbReference type="Google" id="ProtNLM"/>
    </source>
</evidence>
<proteinExistence type="predicted"/>
<comment type="caution">
    <text evidence="1">The sequence shown here is derived from an EMBL/GenBank/DDBJ whole genome shotgun (WGS) entry which is preliminary data.</text>
</comment>
<dbReference type="Proteomes" id="UP000827092">
    <property type="component" value="Unassembled WGS sequence"/>
</dbReference>
<organism evidence="1 2">
    <name type="scientific">Oedothorax gibbosus</name>
    <dbReference type="NCBI Taxonomy" id="931172"/>
    <lineage>
        <taxon>Eukaryota</taxon>
        <taxon>Metazoa</taxon>
        <taxon>Ecdysozoa</taxon>
        <taxon>Arthropoda</taxon>
        <taxon>Chelicerata</taxon>
        <taxon>Arachnida</taxon>
        <taxon>Araneae</taxon>
        <taxon>Araneomorphae</taxon>
        <taxon>Entelegynae</taxon>
        <taxon>Araneoidea</taxon>
        <taxon>Linyphiidae</taxon>
        <taxon>Erigoninae</taxon>
        <taxon>Oedothorax</taxon>
    </lineage>
</organism>
<evidence type="ECO:0000313" key="2">
    <source>
        <dbReference type="Proteomes" id="UP000827092"/>
    </source>
</evidence>
<dbReference type="EMBL" id="JAFNEN010003368">
    <property type="protein sequence ID" value="KAG8171935.1"/>
    <property type="molecule type" value="Genomic_DNA"/>
</dbReference>
<sequence>MTKDKNCGLNTVKLPNGKFACSDENLFYQSSPLSASQHAYQPGKSTNTALYNLSFILEKNIYAKETAIAVFLDIEGAFDKVSN</sequence>
<gene>
    <name evidence="1" type="ORF">JTE90_009568</name>
</gene>
<keyword evidence="2" id="KW-1185">Reference proteome</keyword>
<protein>
    <recommendedName>
        <fullName evidence="3">Reverse transcriptase domain-containing protein</fullName>
    </recommendedName>
</protein>
<accession>A0AAV6TKM1</accession>
<name>A0AAV6TKM1_9ARAC</name>
<evidence type="ECO:0000313" key="1">
    <source>
        <dbReference type="EMBL" id="KAG8171935.1"/>
    </source>
</evidence>
<dbReference type="AlphaFoldDB" id="A0AAV6TKM1"/>